<feature type="region of interest" description="Disordered" evidence="1">
    <location>
        <begin position="76"/>
        <end position="97"/>
    </location>
</feature>
<feature type="transmembrane region" description="Helical" evidence="2">
    <location>
        <begin position="12"/>
        <end position="33"/>
    </location>
</feature>
<keyword evidence="2" id="KW-0812">Transmembrane</keyword>
<organism evidence="3 4">
    <name type="scientific">Volvox africanus</name>
    <dbReference type="NCBI Taxonomy" id="51714"/>
    <lineage>
        <taxon>Eukaryota</taxon>
        <taxon>Viridiplantae</taxon>
        <taxon>Chlorophyta</taxon>
        <taxon>core chlorophytes</taxon>
        <taxon>Chlorophyceae</taxon>
        <taxon>CS clade</taxon>
        <taxon>Chlamydomonadales</taxon>
        <taxon>Volvocaceae</taxon>
        <taxon>Volvox</taxon>
    </lineage>
</organism>
<dbReference type="Proteomes" id="UP000747399">
    <property type="component" value="Unassembled WGS sequence"/>
</dbReference>
<accession>A0A8J4AZY6</accession>
<keyword evidence="2" id="KW-1133">Transmembrane helix</keyword>
<keyword evidence="4" id="KW-1185">Reference proteome</keyword>
<gene>
    <name evidence="3" type="ORF">Vafri_7118</name>
</gene>
<evidence type="ECO:0000256" key="1">
    <source>
        <dbReference type="SAM" id="MobiDB-lite"/>
    </source>
</evidence>
<keyword evidence="2" id="KW-0472">Membrane</keyword>
<protein>
    <submittedName>
        <fullName evidence="3">Uncharacterized protein</fullName>
    </submittedName>
</protein>
<dbReference type="EMBL" id="BNCO01000010">
    <property type="protein sequence ID" value="GIL51278.1"/>
    <property type="molecule type" value="Genomic_DNA"/>
</dbReference>
<evidence type="ECO:0000313" key="4">
    <source>
        <dbReference type="Proteomes" id="UP000747399"/>
    </source>
</evidence>
<feature type="non-terminal residue" evidence="3">
    <location>
        <position position="221"/>
    </location>
</feature>
<sequence length="221" mass="23078">MCPCCRTPPLSLLHSIFIMVTLLPPATMLGAFARSSSITCRLASVPSVGKAVTFVASSLGISALRWAHTYAHFSTSPTTGLASSGDDAREHDDSTAAGEPAAARLMCTESGRSCESAGAAFRDVMLTRLAALESEVAQLRAAAERRDGRNGNEKQPQGWQQKDRNVEEHRAASAPVAGTEGATDGECGSRGPDGINNGSATEAVAEGLSKLHPKITRLVQS</sequence>
<feature type="compositionally biased region" description="Basic and acidic residues" evidence="1">
    <location>
        <begin position="142"/>
        <end position="152"/>
    </location>
</feature>
<feature type="region of interest" description="Disordered" evidence="1">
    <location>
        <begin position="142"/>
        <end position="221"/>
    </location>
</feature>
<proteinExistence type="predicted"/>
<name>A0A8J4AZY6_9CHLO</name>
<evidence type="ECO:0000256" key="2">
    <source>
        <dbReference type="SAM" id="Phobius"/>
    </source>
</evidence>
<dbReference type="AlphaFoldDB" id="A0A8J4AZY6"/>
<comment type="caution">
    <text evidence="3">The sequence shown here is derived from an EMBL/GenBank/DDBJ whole genome shotgun (WGS) entry which is preliminary data.</text>
</comment>
<reference evidence="3" key="1">
    <citation type="journal article" date="2021" name="Proc. Natl. Acad. Sci. U.S.A.">
        <title>Three genomes in the algal genus Volvox reveal the fate of a haploid sex-determining region after a transition to homothallism.</title>
        <authorList>
            <person name="Yamamoto K."/>
            <person name="Hamaji T."/>
            <person name="Kawai-Toyooka H."/>
            <person name="Matsuzaki R."/>
            <person name="Takahashi F."/>
            <person name="Nishimura Y."/>
            <person name="Kawachi M."/>
            <person name="Noguchi H."/>
            <person name="Minakuchi Y."/>
            <person name="Umen J.G."/>
            <person name="Toyoda A."/>
            <person name="Nozaki H."/>
        </authorList>
    </citation>
    <scope>NUCLEOTIDE SEQUENCE</scope>
    <source>
        <strain evidence="3">NIES-3780</strain>
    </source>
</reference>
<evidence type="ECO:0000313" key="3">
    <source>
        <dbReference type="EMBL" id="GIL51278.1"/>
    </source>
</evidence>
<feature type="compositionally biased region" description="Basic and acidic residues" evidence="1">
    <location>
        <begin position="161"/>
        <end position="171"/>
    </location>
</feature>